<dbReference type="Gene3D" id="3.40.50.150">
    <property type="entry name" value="Vaccinia Virus protein VP39"/>
    <property type="match status" value="1"/>
</dbReference>
<gene>
    <name evidence="1" type="ORF">ACAT0790_LOCUS50900</name>
</gene>
<protein>
    <recommendedName>
        <fullName evidence="2">Class I SAM-dependent methyltransferase</fullName>
    </recommendedName>
</protein>
<dbReference type="PANTHER" id="PTHR36362">
    <property type="entry name" value="DNA-DIRECTED RNA POLYMERASE SUBUNIT BETA"/>
    <property type="match status" value="1"/>
</dbReference>
<dbReference type="AlphaFoldDB" id="A0A7S1RSB5"/>
<organism evidence="1">
    <name type="scientific">Alexandrium catenella</name>
    <name type="common">Red tide dinoflagellate</name>
    <name type="synonym">Gonyaulax catenella</name>
    <dbReference type="NCBI Taxonomy" id="2925"/>
    <lineage>
        <taxon>Eukaryota</taxon>
        <taxon>Sar</taxon>
        <taxon>Alveolata</taxon>
        <taxon>Dinophyceae</taxon>
        <taxon>Gonyaulacales</taxon>
        <taxon>Pyrocystaceae</taxon>
        <taxon>Alexandrium</taxon>
    </lineage>
</organism>
<dbReference type="EMBL" id="HBGE01085441">
    <property type="protein sequence ID" value="CAD9174131.1"/>
    <property type="molecule type" value="Transcribed_RNA"/>
</dbReference>
<dbReference type="PANTHER" id="PTHR36362:SF1">
    <property type="entry name" value="DNA-DIRECTED RNA POLYMERASE SUBUNIT BETA"/>
    <property type="match status" value="1"/>
</dbReference>
<accession>A0A7S1RSB5</accession>
<evidence type="ECO:0000313" key="1">
    <source>
        <dbReference type="EMBL" id="CAD9174131.1"/>
    </source>
</evidence>
<reference evidence="1" key="1">
    <citation type="submission" date="2021-01" db="EMBL/GenBank/DDBJ databases">
        <authorList>
            <person name="Corre E."/>
            <person name="Pelletier E."/>
            <person name="Niang G."/>
            <person name="Scheremetjew M."/>
            <person name="Finn R."/>
            <person name="Kale V."/>
            <person name="Holt S."/>
            <person name="Cochrane G."/>
            <person name="Meng A."/>
            <person name="Brown T."/>
            <person name="Cohen L."/>
        </authorList>
    </citation>
    <scope>NUCLEOTIDE SEQUENCE</scope>
    <source>
        <strain evidence="1">OF101</strain>
    </source>
</reference>
<evidence type="ECO:0008006" key="2">
    <source>
        <dbReference type="Google" id="ProtNLM"/>
    </source>
</evidence>
<proteinExistence type="predicted"/>
<sequence>MGTMDVNHAFALWFTARALRPLHVIESGVLRGRSTWVLRQAVGPAVPIYSIDPKDPSQLMGYRDDLSGGKTRYFVGDGFKDLAAVDWDGLIPVSQRNRTLVVLDDHASCSRRVQELLELGFVHVWFDDNHKTSWDCYSFNRACSPVSSDESVVPYGDLFQITNLTVEEHRAKAAYLSSHIETYFEFPAIYDGCSADGHRSVSLDPLVPQKSELRNYGLPAPKECWTRYVHLYPSYVKLRA</sequence>
<dbReference type="InterPro" id="IPR029063">
    <property type="entry name" value="SAM-dependent_MTases_sf"/>
</dbReference>
<name>A0A7S1RSB5_ALECA</name>